<dbReference type="RefSeq" id="WP_246396085.1">
    <property type="nucleotide sequence ID" value="NZ_JACCBA010000001.1"/>
</dbReference>
<proteinExistence type="predicted"/>
<evidence type="ECO:0000313" key="1">
    <source>
        <dbReference type="EMBL" id="NYD49092.1"/>
    </source>
</evidence>
<dbReference type="EMBL" id="JACCBA010000001">
    <property type="protein sequence ID" value="NYD49092.1"/>
    <property type="molecule type" value="Genomic_DNA"/>
</dbReference>
<name>A0A7Y9EK32_9ACTN</name>
<dbReference type="AlphaFoldDB" id="A0A7Y9EK32"/>
<protein>
    <submittedName>
        <fullName evidence="1">Uncharacterized protein</fullName>
    </submittedName>
</protein>
<keyword evidence="2" id="KW-1185">Reference proteome</keyword>
<reference evidence="1 2" key="1">
    <citation type="submission" date="2020-07" db="EMBL/GenBank/DDBJ databases">
        <title>Sequencing the genomes of 1000 actinobacteria strains.</title>
        <authorList>
            <person name="Klenk H.-P."/>
        </authorList>
    </citation>
    <scope>NUCLEOTIDE SEQUENCE [LARGE SCALE GENOMIC DNA]</scope>
    <source>
        <strain evidence="1 2">DSM 40398</strain>
    </source>
</reference>
<evidence type="ECO:0000313" key="2">
    <source>
        <dbReference type="Proteomes" id="UP000529783"/>
    </source>
</evidence>
<sequence>MSANAPTTSPDASLGSQASFCAAVPAFTRTCPAMPLLVPNIERNAGLA</sequence>
<gene>
    <name evidence="1" type="ORF">BJY14_005075</name>
</gene>
<accession>A0A7Y9EK32</accession>
<dbReference type="Proteomes" id="UP000529783">
    <property type="component" value="Unassembled WGS sequence"/>
</dbReference>
<comment type="caution">
    <text evidence="1">The sequence shown here is derived from an EMBL/GenBank/DDBJ whole genome shotgun (WGS) entry which is preliminary data.</text>
</comment>
<organism evidence="1 2">
    <name type="scientific">Actinomadura luteofluorescens</name>
    <dbReference type="NCBI Taxonomy" id="46163"/>
    <lineage>
        <taxon>Bacteria</taxon>
        <taxon>Bacillati</taxon>
        <taxon>Actinomycetota</taxon>
        <taxon>Actinomycetes</taxon>
        <taxon>Streptosporangiales</taxon>
        <taxon>Thermomonosporaceae</taxon>
        <taxon>Actinomadura</taxon>
    </lineage>
</organism>